<feature type="compositionally biased region" description="Basic and acidic residues" evidence="1">
    <location>
        <begin position="1012"/>
        <end position="1029"/>
    </location>
</feature>
<feature type="region of interest" description="Disordered" evidence="1">
    <location>
        <begin position="372"/>
        <end position="405"/>
    </location>
</feature>
<dbReference type="Gene3D" id="1.10.287.110">
    <property type="entry name" value="DnaJ domain"/>
    <property type="match status" value="1"/>
</dbReference>
<dbReference type="PANTHER" id="PTHR44137:SF32">
    <property type="entry name" value="DNAJ HEAT SHOCK AMINO-TERMINAL DOMAIN PROTEIN"/>
    <property type="match status" value="1"/>
</dbReference>
<feature type="compositionally biased region" description="Low complexity" evidence="1">
    <location>
        <begin position="941"/>
        <end position="963"/>
    </location>
</feature>
<feature type="compositionally biased region" description="Basic and acidic residues" evidence="1">
    <location>
        <begin position="754"/>
        <end position="768"/>
    </location>
</feature>
<feature type="domain" description="J" evidence="2">
    <location>
        <begin position="88"/>
        <end position="152"/>
    </location>
</feature>
<protein>
    <recommendedName>
        <fullName evidence="2">J domain-containing protein</fullName>
    </recommendedName>
</protein>
<feature type="region of interest" description="Disordered" evidence="1">
    <location>
        <begin position="1066"/>
        <end position="1095"/>
    </location>
</feature>
<feature type="compositionally biased region" description="Basic and acidic residues" evidence="1">
    <location>
        <begin position="209"/>
        <end position="218"/>
    </location>
</feature>
<evidence type="ECO:0000259" key="2">
    <source>
        <dbReference type="PROSITE" id="PS50076"/>
    </source>
</evidence>
<dbReference type="AlphaFoldDB" id="A0A388KHC2"/>
<feature type="region of interest" description="Disordered" evidence="1">
    <location>
        <begin position="320"/>
        <end position="354"/>
    </location>
</feature>
<feature type="compositionally biased region" description="Basic and acidic residues" evidence="1">
    <location>
        <begin position="831"/>
        <end position="852"/>
    </location>
</feature>
<dbReference type="SUPFAM" id="SSF46565">
    <property type="entry name" value="Chaperone J-domain"/>
    <property type="match status" value="1"/>
</dbReference>
<dbReference type="PRINTS" id="PR00625">
    <property type="entry name" value="JDOMAIN"/>
</dbReference>
<feature type="region of interest" description="Disordered" evidence="1">
    <location>
        <begin position="473"/>
        <end position="519"/>
    </location>
</feature>
<dbReference type="PROSITE" id="PS50076">
    <property type="entry name" value="DNAJ_2"/>
    <property type="match status" value="1"/>
</dbReference>
<dbReference type="EMBL" id="BFEA01000114">
    <property type="protein sequence ID" value="GBG69439.1"/>
    <property type="molecule type" value="Genomic_DNA"/>
</dbReference>
<dbReference type="InterPro" id="IPR018253">
    <property type="entry name" value="DnaJ_domain_CS"/>
</dbReference>
<feature type="compositionally biased region" description="Polar residues" evidence="1">
    <location>
        <begin position="677"/>
        <end position="688"/>
    </location>
</feature>
<feature type="compositionally biased region" description="Basic and acidic residues" evidence="1">
    <location>
        <begin position="912"/>
        <end position="938"/>
    </location>
</feature>
<evidence type="ECO:0000313" key="3">
    <source>
        <dbReference type="EMBL" id="GBG69439.1"/>
    </source>
</evidence>
<dbReference type="CDD" id="cd06257">
    <property type="entry name" value="DnaJ"/>
    <property type="match status" value="1"/>
</dbReference>
<feature type="compositionally biased region" description="Polar residues" evidence="1">
    <location>
        <begin position="639"/>
        <end position="659"/>
    </location>
</feature>
<feature type="region of interest" description="Disordered" evidence="1">
    <location>
        <begin position="628"/>
        <end position="884"/>
    </location>
</feature>
<feature type="compositionally biased region" description="Basic and acidic residues" evidence="1">
    <location>
        <begin position="701"/>
        <end position="711"/>
    </location>
</feature>
<dbReference type="Pfam" id="PF00226">
    <property type="entry name" value="DnaJ"/>
    <property type="match status" value="1"/>
</dbReference>
<accession>A0A388KHC2</accession>
<feature type="compositionally biased region" description="Basic and acidic residues" evidence="1">
    <location>
        <begin position="982"/>
        <end position="994"/>
    </location>
</feature>
<dbReference type="STRING" id="69332.A0A388KHC2"/>
<dbReference type="SMART" id="SM00271">
    <property type="entry name" value="DnaJ"/>
    <property type="match status" value="1"/>
</dbReference>
<dbReference type="Gramene" id="GBG69439">
    <property type="protein sequence ID" value="GBG69439"/>
    <property type="gene ID" value="CBR_g4134"/>
</dbReference>
<feature type="region of interest" description="Disordered" evidence="1">
    <location>
        <begin position="417"/>
        <end position="456"/>
    </location>
</feature>
<feature type="region of interest" description="Disordered" evidence="1">
    <location>
        <begin position="1012"/>
        <end position="1032"/>
    </location>
</feature>
<dbReference type="OrthoDB" id="10250354at2759"/>
<name>A0A388KHC2_CHABU</name>
<comment type="caution">
    <text evidence="3">The sequence shown here is derived from an EMBL/GenBank/DDBJ whole genome shotgun (WGS) entry which is preliminary data.</text>
</comment>
<feature type="region of interest" description="Disordered" evidence="1">
    <location>
        <begin position="188"/>
        <end position="225"/>
    </location>
</feature>
<reference evidence="3 4" key="1">
    <citation type="journal article" date="2018" name="Cell">
        <title>The Chara Genome: Secondary Complexity and Implications for Plant Terrestrialization.</title>
        <authorList>
            <person name="Nishiyama T."/>
            <person name="Sakayama H."/>
            <person name="Vries J.D."/>
            <person name="Buschmann H."/>
            <person name="Saint-Marcoux D."/>
            <person name="Ullrich K.K."/>
            <person name="Haas F.B."/>
            <person name="Vanderstraeten L."/>
            <person name="Becker D."/>
            <person name="Lang D."/>
            <person name="Vosolsobe S."/>
            <person name="Rombauts S."/>
            <person name="Wilhelmsson P.K.I."/>
            <person name="Janitza P."/>
            <person name="Kern R."/>
            <person name="Heyl A."/>
            <person name="Rumpler F."/>
            <person name="Villalobos L.I.A.C."/>
            <person name="Clay J.M."/>
            <person name="Skokan R."/>
            <person name="Toyoda A."/>
            <person name="Suzuki Y."/>
            <person name="Kagoshima H."/>
            <person name="Schijlen E."/>
            <person name="Tajeshwar N."/>
            <person name="Catarino B."/>
            <person name="Hetherington A.J."/>
            <person name="Saltykova A."/>
            <person name="Bonnot C."/>
            <person name="Breuninger H."/>
            <person name="Symeonidi A."/>
            <person name="Radhakrishnan G.V."/>
            <person name="Van Nieuwerburgh F."/>
            <person name="Deforce D."/>
            <person name="Chang C."/>
            <person name="Karol K.G."/>
            <person name="Hedrich R."/>
            <person name="Ulvskov P."/>
            <person name="Glockner G."/>
            <person name="Delwiche C.F."/>
            <person name="Petrasek J."/>
            <person name="Van de Peer Y."/>
            <person name="Friml J."/>
            <person name="Beilby M."/>
            <person name="Dolan L."/>
            <person name="Kohara Y."/>
            <person name="Sugano S."/>
            <person name="Fujiyama A."/>
            <person name="Delaux P.-M."/>
            <person name="Quint M."/>
            <person name="TheiBen G."/>
            <person name="Hagemann M."/>
            <person name="Harholt J."/>
            <person name="Dunand C."/>
            <person name="Zachgo S."/>
            <person name="Langdale J."/>
            <person name="Maumus F."/>
            <person name="Straeten D.V.D."/>
            <person name="Gould S.B."/>
            <person name="Rensing S.A."/>
        </authorList>
    </citation>
    <scope>NUCLEOTIDE SEQUENCE [LARGE SCALE GENOMIC DNA]</scope>
    <source>
        <strain evidence="3 4">S276</strain>
    </source>
</reference>
<evidence type="ECO:0000313" key="4">
    <source>
        <dbReference type="Proteomes" id="UP000265515"/>
    </source>
</evidence>
<dbReference type="PROSITE" id="PS00636">
    <property type="entry name" value="DNAJ_1"/>
    <property type="match status" value="1"/>
</dbReference>
<feature type="compositionally biased region" description="Basic and acidic residues" evidence="1">
    <location>
        <begin position="418"/>
        <end position="441"/>
    </location>
</feature>
<dbReference type="InterPro" id="IPR001623">
    <property type="entry name" value="DnaJ_domain"/>
</dbReference>
<keyword evidence="4" id="KW-1185">Reference proteome</keyword>
<proteinExistence type="predicted"/>
<organism evidence="3 4">
    <name type="scientific">Chara braunii</name>
    <name type="common">Braun's stonewort</name>
    <dbReference type="NCBI Taxonomy" id="69332"/>
    <lineage>
        <taxon>Eukaryota</taxon>
        <taxon>Viridiplantae</taxon>
        <taxon>Streptophyta</taxon>
        <taxon>Charophyceae</taxon>
        <taxon>Charales</taxon>
        <taxon>Characeae</taxon>
        <taxon>Chara</taxon>
    </lineage>
</organism>
<dbReference type="InterPro" id="IPR036869">
    <property type="entry name" value="J_dom_sf"/>
</dbReference>
<evidence type="ECO:0000256" key="1">
    <source>
        <dbReference type="SAM" id="MobiDB-lite"/>
    </source>
</evidence>
<sequence>MGEDGAAWDEEAASLAMAEVETMVKSGQLDMAVGLLQKMERVFPGMKGYAEISAVAQVCLAAKTRPVTGHPNLRCQCRPKTTGPKFTDWYHVLQVQENADDITIKKKFRQLALLLHPDKNNSARAEEAFKIVNEAYAVLSDKTKRIAFNMKWSQNGCGYCQFNHKALSTSSGQDFQSRPFSTGLQRERGMDNAGGSMAGTAHDIGPGKGRAEKQDSHSRYGPGAAGNWSGVRVDCSMPSWMGGKQSGRGASKGPPAAMSMDWSEDVEKLRAYRDRAKARVAAMEKEWEERRLRWEKEMAEARQHAKERRDAWEERRRKAKAEELVAGKGSPRAKMPSAEEEVDGNGGGKGRVHRQKIRSHLDRLFGRNAQVELKDLRGENGSGSRGTVPGKGEEGDSKQCPESGTCGMARMHVGAASFKRESNKGNCERVSVKDERSRGREEENEAGGEGQMADKGRGMMAGEETVHVFRPWRGTSTSDRHRTTTKTSAQPTGVPCEVPTTSQKTPPKVTSAAATEASTPRRHAANLLPTEKVGGLDGFGGRGRVFPEGPSLHPSRRCSVGGVMDPLPFSSETAHASSSRRRSIAGGLNQYDFEQFTRNGLSEWESHVTGDGKEMEGSLGTSACEWSACQKQPPEGSRKGSSATAARTVPQVTRTSVTAATAIGRSERTAETAKGVSGTSVLESNTDWVGQGKVVPTKTAPDSRGRDESIKQRNSGVPTAHFRSSAATAESLGSQSFRGYTPSSPKTGRGSRSNWKDEPRQKDREGKLLDPSPRGHVSRTSRRLSVGDVLQGRTSGENIAGESDVSDSRWAATSRRASLGVAYSGGGMHSTKPEGTFKEVKCQTREEERKSDVEEEEFGSQENVRGMENKTTKEPSRDGPRGVRQGVILDIKDTLRQAEEAAVLAQAMINDAGRREGRSGNKHGDGRNERTGREDRKRPIAAVAAGCVPGSVSGVGAAAGDAPQGSEASTGSKGGATIGRSISEKPPGKGDRKKNWVGSLIGGLWGSEIRRKVEREKSASAERQQRSDEMQETLQQLKDEAMEVADMLESLKTRITIRARSVGRRVEGRGFSLADGAPSKSGFGSPSGRPVSAQA</sequence>
<dbReference type="PANTHER" id="PTHR44137">
    <property type="entry name" value="BNAC03G44070D PROTEIN"/>
    <property type="match status" value="1"/>
</dbReference>
<feature type="compositionally biased region" description="Basic and acidic residues" evidence="1">
    <location>
        <begin position="865"/>
        <end position="881"/>
    </location>
</feature>
<dbReference type="Proteomes" id="UP000265515">
    <property type="component" value="Unassembled WGS sequence"/>
</dbReference>
<feature type="region of interest" description="Disordered" evidence="1">
    <location>
        <begin position="910"/>
        <end position="997"/>
    </location>
</feature>
<gene>
    <name evidence="3" type="ORF">CBR_g4134</name>
</gene>
<feature type="compositionally biased region" description="Polar residues" evidence="1">
    <location>
        <begin position="725"/>
        <end position="753"/>
    </location>
</feature>